<dbReference type="AlphaFoldDB" id="A0A3P3U6K5"/>
<dbReference type="EMBL" id="RRCN01000001">
    <property type="protein sequence ID" value="RRJ66001.1"/>
    <property type="molecule type" value="Genomic_DNA"/>
</dbReference>
<evidence type="ECO:0000256" key="1">
    <source>
        <dbReference type="ARBA" id="ARBA00010990"/>
    </source>
</evidence>
<dbReference type="GO" id="GO:0008897">
    <property type="term" value="F:holo-[acyl-carrier-protein] synthase activity"/>
    <property type="evidence" value="ECO:0007669"/>
    <property type="project" value="InterPro"/>
</dbReference>
<dbReference type="GO" id="GO:0019878">
    <property type="term" value="P:lysine biosynthetic process via aminoadipic acid"/>
    <property type="evidence" value="ECO:0007669"/>
    <property type="project" value="TreeGrafter"/>
</dbReference>
<comment type="caution">
    <text evidence="4">The sequence shown here is derived from an EMBL/GenBank/DDBJ whole genome shotgun (WGS) entry which is preliminary data.</text>
</comment>
<comment type="similarity">
    <text evidence="1">Belongs to the P-Pant transferase superfamily. Gsp/Sfp/HetI/AcpT family.</text>
</comment>
<dbReference type="PANTHER" id="PTHR12215">
    <property type="entry name" value="PHOSPHOPANTETHEINE TRANSFERASE"/>
    <property type="match status" value="1"/>
</dbReference>
<dbReference type="PANTHER" id="PTHR12215:SF10">
    <property type="entry name" value="L-AMINOADIPATE-SEMIALDEHYDE DEHYDROGENASE-PHOSPHOPANTETHEINYL TRANSFERASE"/>
    <property type="match status" value="1"/>
</dbReference>
<accession>A0A3P3U6K5</accession>
<organism evidence="4 5">
    <name type="scientific">Paenibacillus oralis</name>
    <dbReference type="NCBI Taxonomy" id="2490856"/>
    <lineage>
        <taxon>Bacteria</taxon>
        <taxon>Bacillati</taxon>
        <taxon>Bacillota</taxon>
        <taxon>Bacilli</taxon>
        <taxon>Bacillales</taxon>
        <taxon>Paenibacillaceae</taxon>
        <taxon>Paenibacillus</taxon>
    </lineage>
</organism>
<gene>
    <name evidence="4" type="ORF">EHV15_26095</name>
</gene>
<dbReference type="RefSeq" id="WP_128633798.1">
    <property type="nucleotide sequence ID" value="NZ_RRCN01000001.1"/>
</dbReference>
<name>A0A3P3U6K5_9BACL</name>
<dbReference type="SUPFAM" id="SSF56214">
    <property type="entry name" value="4'-phosphopantetheinyl transferase"/>
    <property type="match status" value="2"/>
</dbReference>
<dbReference type="Pfam" id="PF01648">
    <property type="entry name" value="ACPS"/>
    <property type="match status" value="1"/>
</dbReference>
<protein>
    <submittedName>
        <fullName evidence="4">4'-phosphopantetheinyl transferase superfamily protein</fullName>
    </submittedName>
</protein>
<keyword evidence="2 4" id="KW-0808">Transferase</keyword>
<dbReference type="InterPro" id="IPR008278">
    <property type="entry name" value="4-PPantetheinyl_Trfase_dom"/>
</dbReference>
<proteinExistence type="inferred from homology"/>
<dbReference type="GO" id="GO:0000287">
    <property type="term" value="F:magnesium ion binding"/>
    <property type="evidence" value="ECO:0007669"/>
    <property type="project" value="InterPro"/>
</dbReference>
<evidence type="ECO:0000256" key="2">
    <source>
        <dbReference type="ARBA" id="ARBA00022679"/>
    </source>
</evidence>
<dbReference type="GO" id="GO:0005829">
    <property type="term" value="C:cytosol"/>
    <property type="evidence" value="ECO:0007669"/>
    <property type="project" value="TreeGrafter"/>
</dbReference>
<reference evidence="4 5" key="1">
    <citation type="submission" date="2018-11" db="EMBL/GenBank/DDBJ databases">
        <title>Genome sequencing of Paenibacillus sp. KCOM 3021 (= ChDC PVNT-B20).</title>
        <authorList>
            <person name="Kook J.-K."/>
            <person name="Park S.-N."/>
            <person name="Lim Y.K."/>
        </authorList>
    </citation>
    <scope>NUCLEOTIDE SEQUENCE [LARGE SCALE GENOMIC DNA]</scope>
    <source>
        <strain evidence="4 5">KCOM 3021</strain>
    </source>
</reference>
<dbReference type="Gene3D" id="3.90.470.20">
    <property type="entry name" value="4'-phosphopantetheinyl transferase domain"/>
    <property type="match status" value="2"/>
</dbReference>
<keyword evidence="5" id="KW-1185">Reference proteome</keyword>
<dbReference type="InterPro" id="IPR037143">
    <property type="entry name" value="4-PPantetheinyl_Trfase_dom_sf"/>
</dbReference>
<evidence type="ECO:0000313" key="4">
    <source>
        <dbReference type="EMBL" id="RRJ66001.1"/>
    </source>
</evidence>
<dbReference type="OrthoDB" id="9808281at2"/>
<dbReference type="Proteomes" id="UP000267017">
    <property type="component" value="Unassembled WGS sequence"/>
</dbReference>
<evidence type="ECO:0000259" key="3">
    <source>
        <dbReference type="Pfam" id="PF01648"/>
    </source>
</evidence>
<feature type="domain" description="4'-phosphopantetheinyl transferase" evidence="3">
    <location>
        <begin position="157"/>
        <end position="235"/>
    </location>
</feature>
<sequence>MEITICSKPLFTGETVRFAEEGRNAALRWTMAPYAPAGAAAAELGGSFLEDLLLAERILAPTEIARYRSLFRNPRRQRELLHTRLLAKRLIRDYVEERRGWHVGHERDIALLQVERGDRQGMPYISIGKDRASQGLSVSLAHGGRMLGAAVGERCLVGIDIEQIRPVEEGLPGLFLVPEERQWMSEVFRRYAADEWCLLMWSLKEAAGKALGTGFSRGFSSLRFHALENGEGACRVRLELNGGLERYAPRPRPRGVMYYDVRDGVCGVVCLLFSAQQGGSRD</sequence>
<dbReference type="InterPro" id="IPR050559">
    <property type="entry name" value="P-Pant_transferase_sf"/>
</dbReference>
<evidence type="ECO:0000313" key="5">
    <source>
        <dbReference type="Proteomes" id="UP000267017"/>
    </source>
</evidence>